<comment type="caution">
    <text evidence="1">The sequence shown here is derived from an EMBL/GenBank/DDBJ whole genome shotgun (WGS) entry which is preliminary data.</text>
</comment>
<dbReference type="InterPro" id="IPR039498">
    <property type="entry name" value="NTP_transf_5"/>
</dbReference>
<keyword evidence="2" id="KW-1185">Reference proteome</keyword>
<protein>
    <recommendedName>
        <fullName evidence="3">Nucleotidyltransferase family protein</fullName>
    </recommendedName>
</protein>
<accession>A0A398CNA1</accession>
<dbReference type="Proteomes" id="UP000266340">
    <property type="component" value="Unassembled WGS sequence"/>
</dbReference>
<sequence length="346" mass="40720">MIQIVSTRRSEGGAGLVATLLRFLYDKETPAPHNEAVYRGFLEEIELFGIASQVLTALQQSGKTDQVPEDFVRRLKRYAEPGRFRNIRIQWFERQLFRIFEQANIPVVPLKGIQFAANYFGHFTARSTGDIDLLVRPEQLQDAIEWLKAFGYRHEETIHNHAVLRKAVDGAPLVELHWTLDKPGWSELDPEPFWRDSAPLGQFRFVRELSVTHTFYAICLHGVRHRMESLRYLLDIAQMLYRFGSSIDYAELFAQAAADRTVNRLKAALSIVYRVFPKLDQLKPLPFEPRRTLWSYPAIRDARLRVKSVRYYKYRLYFKLFIFDTWKHGWHARRRITSKYSEYSTN</sequence>
<dbReference type="AlphaFoldDB" id="A0A398CNA1"/>
<proteinExistence type="predicted"/>
<dbReference type="Pfam" id="PF14907">
    <property type="entry name" value="NTP_transf_5"/>
    <property type="match status" value="1"/>
</dbReference>
<reference evidence="1 2" key="1">
    <citation type="submission" date="2018-09" db="EMBL/GenBank/DDBJ databases">
        <title>Cohnella cavernae sp. nov., isolated from a karst cave.</title>
        <authorList>
            <person name="Zhu H."/>
        </authorList>
    </citation>
    <scope>NUCLEOTIDE SEQUENCE [LARGE SCALE GENOMIC DNA]</scope>
    <source>
        <strain evidence="1 2">K2E09-144</strain>
    </source>
</reference>
<name>A0A398CNA1_9BACL</name>
<organism evidence="1 2">
    <name type="scientific">Cohnella faecalis</name>
    <dbReference type="NCBI Taxonomy" id="2315694"/>
    <lineage>
        <taxon>Bacteria</taxon>
        <taxon>Bacillati</taxon>
        <taxon>Bacillota</taxon>
        <taxon>Bacilli</taxon>
        <taxon>Bacillales</taxon>
        <taxon>Paenibacillaceae</taxon>
        <taxon>Cohnella</taxon>
    </lineage>
</organism>
<evidence type="ECO:0008006" key="3">
    <source>
        <dbReference type="Google" id="ProtNLM"/>
    </source>
</evidence>
<evidence type="ECO:0000313" key="2">
    <source>
        <dbReference type="Proteomes" id="UP000266340"/>
    </source>
</evidence>
<dbReference type="EMBL" id="QXJM01000030">
    <property type="protein sequence ID" value="RIE03782.1"/>
    <property type="molecule type" value="Genomic_DNA"/>
</dbReference>
<gene>
    <name evidence="1" type="ORF">D3H35_09520</name>
</gene>
<evidence type="ECO:0000313" key="1">
    <source>
        <dbReference type="EMBL" id="RIE03782.1"/>
    </source>
</evidence>
<dbReference type="Gene3D" id="3.30.460.40">
    <property type="match status" value="1"/>
</dbReference>